<accession>A0A7Y2EDZ7</accession>
<evidence type="ECO:0000256" key="1">
    <source>
        <dbReference type="SAM" id="SignalP"/>
    </source>
</evidence>
<evidence type="ECO:0000313" key="2">
    <source>
        <dbReference type="EMBL" id="NNF06268.1"/>
    </source>
</evidence>
<dbReference type="EMBL" id="JABDJR010000221">
    <property type="protein sequence ID" value="NNF06268.1"/>
    <property type="molecule type" value="Genomic_DNA"/>
</dbReference>
<keyword evidence="1" id="KW-0732">Signal</keyword>
<comment type="caution">
    <text evidence="2">The sequence shown here is derived from an EMBL/GenBank/DDBJ whole genome shotgun (WGS) entry which is preliminary data.</text>
</comment>
<gene>
    <name evidence="2" type="ORF">HKN21_05875</name>
</gene>
<feature type="chain" id="PRO_5031386903" description="LamG domain-containing protein" evidence="1">
    <location>
        <begin position="25"/>
        <end position="231"/>
    </location>
</feature>
<sequence>MRALRYRGTVLLVLALVLVSAAWATNEVLVDYSGFDWFWPADIGQAGSCYAAVGYVNSFNPTYVNFDFSTYEYTFDFDYACFVSADTFGTTVIYTYDGSTSSFDVYCDSLATGTAADYGTNPPNAVAPSTWTDGECILGASWVGDITIVVDTSTGAGDISGILQWDSGTQLANIPPSQRENSLSIAGILFNPPNGPEGYHWQIDGFTCIQSPVAVEPTSWGRLKQGIQGDN</sequence>
<dbReference type="AlphaFoldDB" id="A0A7Y2EDZ7"/>
<proteinExistence type="predicted"/>
<feature type="signal peptide" evidence="1">
    <location>
        <begin position="1"/>
        <end position="24"/>
    </location>
</feature>
<dbReference type="Proteomes" id="UP000547674">
    <property type="component" value="Unassembled WGS sequence"/>
</dbReference>
<protein>
    <recommendedName>
        <fullName evidence="4">LamG domain-containing protein</fullName>
    </recommendedName>
</protein>
<organism evidence="2 3">
    <name type="scientific">Eiseniibacteriota bacterium</name>
    <dbReference type="NCBI Taxonomy" id="2212470"/>
    <lineage>
        <taxon>Bacteria</taxon>
        <taxon>Candidatus Eiseniibacteriota</taxon>
    </lineage>
</organism>
<evidence type="ECO:0000313" key="3">
    <source>
        <dbReference type="Proteomes" id="UP000547674"/>
    </source>
</evidence>
<evidence type="ECO:0008006" key="4">
    <source>
        <dbReference type="Google" id="ProtNLM"/>
    </source>
</evidence>
<reference evidence="2 3" key="1">
    <citation type="submission" date="2020-03" db="EMBL/GenBank/DDBJ databases">
        <title>Metabolic flexibility allows generalist bacteria to become dominant in a frequently disturbed ecosystem.</title>
        <authorList>
            <person name="Chen Y.-J."/>
            <person name="Leung P.M."/>
            <person name="Bay S.K."/>
            <person name="Hugenholtz P."/>
            <person name="Kessler A.J."/>
            <person name="Shelley G."/>
            <person name="Waite D.W."/>
            <person name="Cook P.L."/>
            <person name="Greening C."/>
        </authorList>
    </citation>
    <scope>NUCLEOTIDE SEQUENCE [LARGE SCALE GENOMIC DNA]</scope>
    <source>
        <strain evidence="2">SS_bin_28</strain>
    </source>
</reference>
<name>A0A7Y2EDZ7_UNCEI</name>